<evidence type="ECO:0000313" key="2">
    <source>
        <dbReference type="EMBL" id="ADL06876.1"/>
    </source>
</evidence>
<dbReference type="EMBL" id="CP002131">
    <property type="protein sequence ID" value="ADL06876.1"/>
    <property type="molecule type" value="Genomic_DNA"/>
</dbReference>
<name>D9RZH8_THEOJ</name>
<feature type="transmembrane region" description="Helical" evidence="1">
    <location>
        <begin position="12"/>
        <end position="30"/>
    </location>
</feature>
<accession>D9RZH8</accession>
<dbReference type="HOGENOM" id="CLU_1277122_0_0_9"/>
<dbReference type="AlphaFoldDB" id="D9RZH8"/>
<dbReference type="KEGG" id="toc:Toce_0084"/>
<protein>
    <submittedName>
        <fullName evidence="2">Uncharacterized protein</fullName>
    </submittedName>
</protein>
<organism evidence="2 3">
    <name type="scientific">Thermosediminibacter oceani (strain ATCC BAA-1034 / DSM 16646 / JW/IW-1228P)</name>
    <dbReference type="NCBI Taxonomy" id="555079"/>
    <lineage>
        <taxon>Bacteria</taxon>
        <taxon>Bacillati</taxon>
        <taxon>Bacillota</taxon>
        <taxon>Clostridia</taxon>
        <taxon>Thermosediminibacterales</taxon>
        <taxon>Thermosediminibacteraceae</taxon>
        <taxon>Thermosediminibacter</taxon>
    </lineage>
</organism>
<dbReference type="STRING" id="555079.Toce_0084"/>
<feature type="transmembrane region" description="Helical" evidence="1">
    <location>
        <begin position="114"/>
        <end position="136"/>
    </location>
</feature>
<gene>
    <name evidence="2" type="ordered locus">Toce_0084</name>
</gene>
<dbReference type="Pfam" id="PF04143">
    <property type="entry name" value="Sulf_transp"/>
    <property type="match status" value="1"/>
</dbReference>
<feature type="transmembrane region" description="Helical" evidence="1">
    <location>
        <begin position="143"/>
        <end position="163"/>
    </location>
</feature>
<dbReference type="InterPro" id="IPR007272">
    <property type="entry name" value="Sulf_transp_TsuA/YedE"/>
</dbReference>
<keyword evidence="1" id="KW-1133">Transmembrane helix</keyword>
<keyword evidence="3" id="KW-1185">Reference proteome</keyword>
<proteinExistence type="predicted"/>
<dbReference type="eggNOG" id="COG2391">
    <property type="taxonomic scope" value="Bacteria"/>
</dbReference>
<dbReference type="Proteomes" id="UP000000272">
    <property type="component" value="Chromosome"/>
</dbReference>
<feature type="transmembrane region" description="Helical" evidence="1">
    <location>
        <begin position="73"/>
        <end position="94"/>
    </location>
</feature>
<sequence>MKESTITRRKNQLPYAMALLLTLVIFGIYLSRAGKILTVRWIFGIAFGFVLQRSRFCFTAAVRDPILTGNTSLFRAVIIAIAVAMVGFSSIQFAAHLSGYPVPGMIKPAGVHTLLGGIIFGIGAVLSGGCASGTLMRVGEGHLLNLIALVFFIAGSAAGAYHFGWFKEHIIKSARPVFLPDLMGWGAAFFGQLALLFILYRLALWWDYKSRAQ</sequence>
<keyword evidence="1" id="KW-0812">Transmembrane</keyword>
<reference evidence="2 3" key="1">
    <citation type="journal article" date="2010" name="Stand. Genomic Sci.">
        <title>Complete genome sequence of Thermosediminibacter oceani type strain (JW/IW-1228P).</title>
        <authorList>
            <person name="Pitluck S."/>
            <person name="Yasawong M."/>
            <person name="Munk C."/>
            <person name="Nolan M."/>
            <person name="Lapidus A."/>
            <person name="Lucas S."/>
            <person name="Glavina Del Rio T."/>
            <person name="Tice H."/>
            <person name="Cheng J.F."/>
            <person name="Bruce D."/>
            <person name="Detter C."/>
            <person name="Tapia R."/>
            <person name="Han C."/>
            <person name="Goodwin L."/>
            <person name="Liolios K."/>
            <person name="Ivanova N."/>
            <person name="Mavromatis K."/>
            <person name="Mikhailova N."/>
            <person name="Pati A."/>
            <person name="Chen A."/>
            <person name="Palaniappan K."/>
            <person name="Land M."/>
            <person name="Hauser L."/>
            <person name="Chang Y.J."/>
            <person name="Jeffries C.D."/>
            <person name="Rohde M."/>
            <person name="Spring S."/>
            <person name="Sikorski J."/>
            <person name="Goker M."/>
            <person name="Woyke T."/>
            <person name="Bristow J."/>
            <person name="Eisen J.A."/>
            <person name="Markowitz V."/>
            <person name="Hugenholtz P."/>
            <person name="Kyrpides N.C."/>
            <person name="Klenk H.P."/>
        </authorList>
    </citation>
    <scope>NUCLEOTIDE SEQUENCE [LARGE SCALE GENOMIC DNA]</scope>
    <source>
        <strain evidence="3">ATCC BAA-1034 / DSM 16646 / JW/IW-1228P</strain>
    </source>
</reference>
<feature type="transmembrane region" description="Helical" evidence="1">
    <location>
        <begin position="36"/>
        <end position="52"/>
    </location>
</feature>
<keyword evidence="1" id="KW-0472">Membrane</keyword>
<feature type="transmembrane region" description="Helical" evidence="1">
    <location>
        <begin position="183"/>
        <end position="203"/>
    </location>
</feature>
<evidence type="ECO:0000313" key="3">
    <source>
        <dbReference type="Proteomes" id="UP000000272"/>
    </source>
</evidence>
<evidence type="ECO:0000256" key="1">
    <source>
        <dbReference type="SAM" id="Phobius"/>
    </source>
</evidence>